<keyword evidence="9 10" id="KW-0496">Mitochondrion</keyword>
<comment type="subcellular location">
    <subcellularLocation>
        <location evidence="1">Membrane</location>
    </subcellularLocation>
    <subcellularLocation>
        <location evidence="9">Mitochondrion membrane</location>
        <topology evidence="9">Multi-pass membrane protein</topology>
    </subcellularLocation>
</comment>
<keyword evidence="9" id="KW-1278">Translocase</keyword>
<keyword evidence="9" id="KW-0830">Ubiquinone</keyword>
<evidence type="ECO:0000256" key="5">
    <source>
        <dbReference type="ARBA" id="ARBA00022692"/>
    </source>
</evidence>
<dbReference type="EC" id="7.1.1.2" evidence="9"/>
<evidence type="ECO:0000256" key="6">
    <source>
        <dbReference type="ARBA" id="ARBA00022989"/>
    </source>
</evidence>
<feature type="transmembrane region" description="Helical" evidence="9">
    <location>
        <begin position="83"/>
        <end position="102"/>
    </location>
</feature>
<proteinExistence type="inferred from homology"/>
<keyword evidence="9" id="KW-0520">NAD</keyword>
<evidence type="ECO:0000256" key="3">
    <source>
        <dbReference type="ARBA" id="ARBA00021007"/>
    </source>
</evidence>
<dbReference type="InterPro" id="IPR000440">
    <property type="entry name" value="NADH_UbQ/plastoQ_OxRdtase_su3"/>
</dbReference>
<protein>
    <recommendedName>
        <fullName evidence="3 9">NADH-ubiquinone oxidoreductase chain 3</fullName>
        <ecNumber evidence="9">7.1.1.2</ecNumber>
    </recommendedName>
</protein>
<accession>A0A8F5CEX7</accession>
<evidence type="ECO:0000256" key="8">
    <source>
        <dbReference type="ARBA" id="ARBA00049551"/>
    </source>
</evidence>
<dbReference type="EMBL" id="MW175871">
    <property type="protein sequence ID" value="QXJ42645.1"/>
    <property type="molecule type" value="Genomic_DNA"/>
</dbReference>
<dbReference type="Gene3D" id="1.20.58.1610">
    <property type="entry name" value="NADH:ubiquinone/plastoquinone oxidoreductase, chain 3"/>
    <property type="match status" value="1"/>
</dbReference>
<dbReference type="InterPro" id="IPR038430">
    <property type="entry name" value="NDAH_ubi_oxred_su3_sf"/>
</dbReference>
<name>A0A8F5CEX7_9BIVA</name>
<evidence type="ECO:0000256" key="4">
    <source>
        <dbReference type="ARBA" id="ARBA00022448"/>
    </source>
</evidence>
<feature type="transmembrane region" description="Helical" evidence="9">
    <location>
        <begin position="51"/>
        <end position="71"/>
    </location>
</feature>
<evidence type="ECO:0000256" key="2">
    <source>
        <dbReference type="ARBA" id="ARBA00008472"/>
    </source>
</evidence>
<keyword evidence="5 9" id="KW-0812">Transmembrane</keyword>
<keyword evidence="7 9" id="KW-0472">Membrane</keyword>
<gene>
    <name evidence="10" type="primary">nad3</name>
</gene>
<sequence>MLVCLALSFVFGVLWYSVGTRVKPVWAQKTAFECGFDPLSSSWAPFTLRFFLLALVFLVFDVEMVLFFSVVFSKGVYLGGLSYFMKFLLVFFLVILFVGLLHEENEGSLDWK</sequence>
<evidence type="ECO:0000256" key="7">
    <source>
        <dbReference type="ARBA" id="ARBA00023136"/>
    </source>
</evidence>
<dbReference type="AlphaFoldDB" id="A0A8F5CEX7"/>
<comment type="function">
    <text evidence="9">Core subunit of the mitochondrial membrane respiratory chain NADH dehydrogenase (Complex I) which catalyzes electron transfer from NADH through the respiratory chain, using ubiquinone as an electron acceptor. Essential for the catalytic activity of complex I.</text>
</comment>
<keyword evidence="4 9" id="KW-0813">Transport</keyword>
<dbReference type="Pfam" id="PF00507">
    <property type="entry name" value="Oxidored_q4"/>
    <property type="match status" value="1"/>
</dbReference>
<keyword evidence="6 9" id="KW-1133">Transmembrane helix</keyword>
<dbReference type="PANTHER" id="PTHR11058:SF9">
    <property type="entry name" value="NADH-UBIQUINONE OXIDOREDUCTASE CHAIN 3"/>
    <property type="match status" value="1"/>
</dbReference>
<evidence type="ECO:0000256" key="1">
    <source>
        <dbReference type="ARBA" id="ARBA00004370"/>
    </source>
</evidence>
<dbReference type="PANTHER" id="PTHR11058">
    <property type="entry name" value="NADH-UBIQUINONE OXIDOREDUCTASE CHAIN 3"/>
    <property type="match status" value="1"/>
</dbReference>
<evidence type="ECO:0000313" key="10">
    <source>
        <dbReference type="EMBL" id="QXJ42645.1"/>
    </source>
</evidence>
<reference evidence="10" key="1">
    <citation type="submission" date="2020-10" db="EMBL/GenBank/DDBJ databases">
        <authorList>
            <person name="Pu s."/>
            <person name="Huang b."/>
        </authorList>
    </citation>
    <scope>NUCLEOTIDE SEQUENCE</scope>
    <source>
        <tissue evidence="10">Muscle</tissue>
    </source>
</reference>
<comment type="catalytic activity">
    <reaction evidence="8 9">
        <text>a ubiquinone + NADH + 5 H(+)(in) = a ubiquinol + NAD(+) + 4 H(+)(out)</text>
        <dbReference type="Rhea" id="RHEA:29091"/>
        <dbReference type="Rhea" id="RHEA-COMP:9565"/>
        <dbReference type="Rhea" id="RHEA-COMP:9566"/>
        <dbReference type="ChEBI" id="CHEBI:15378"/>
        <dbReference type="ChEBI" id="CHEBI:16389"/>
        <dbReference type="ChEBI" id="CHEBI:17976"/>
        <dbReference type="ChEBI" id="CHEBI:57540"/>
        <dbReference type="ChEBI" id="CHEBI:57945"/>
        <dbReference type="EC" id="7.1.1.2"/>
    </reaction>
</comment>
<dbReference type="GO" id="GO:0031966">
    <property type="term" value="C:mitochondrial membrane"/>
    <property type="evidence" value="ECO:0007669"/>
    <property type="project" value="UniProtKB-SubCell"/>
</dbReference>
<evidence type="ECO:0000256" key="9">
    <source>
        <dbReference type="RuleBase" id="RU003640"/>
    </source>
</evidence>
<keyword evidence="9" id="KW-0679">Respiratory chain</keyword>
<dbReference type="GO" id="GO:0030964">
    <property type="term" value="C:NADH dehydrogenase complex"/>
    <property type="evidence" value="ECO:0007669"/>
    <property type="project" value="TreeGrafter"/>
</dbReference>
<keyword evidence="9" id="KW-0249">Electron transport</keyword>
<dbReference type="GO" id="GO:0008137">
    <property type="term" value="F:NADH dehydrogenase (ubiquinone) activity"/>
    <property type="evidence" value="ECO:0007669"/>
    <property type="project" value="UniProtKB-UniRule"/>
</dbReference>
<geneLocation type="mitochondrion" evidence="10"/>
<organism evidence="10">
    <name type="scientific">Dicyathifer mannii</name>
    <dbReference type="NCBI Taxonomy" id="2795839"/>
    <lineage>
        <taxon>Eukaryota</taxon>
        <taxon>Metazoa</taxon>
        <taxon>Spiralia</taxon>
        <taxon>Lophotrochozoa</taxon>
        <taxon>Mollusca</taxon>
        <taxon>Bivalvia</taxon>
        <taxon>Autobranchia</taxon>
        <taxon>Heteroconchia</taxon>
        <taxon>Euheterodonta</taxon>
        <taxon>Imparidentia</taxon>
        <taxon>Neoheterodontei</taxon>
        <taxon>Myida</taxon>
        <taxon>Pholadoidea</taxon>
        <taxon>Teredinidae</taxon>
        <taxon>Dicyathifer</taxon>
    </lineage>
</organism>
<comment type="similarity">
    <text evidence="2 9">Belongs to the complex I subunit 3 family.</text>
</comment>